<evidence type="ECO:0000313" key="2">
    <source>
        <dbReference type="Proteomes" id="UP000050326"/>
    </source>
</evidence>
<dbReference type="InterPro" id="IPR041025">
    <property type="entry name" value="HNH_repeat"/>
</dbReference>
<organism evidence="1 2">
    <name type="scientific">Oxobacter pfennigii</name>
    <dbReference type="NCBI Taxonomy" id="36849"/>
    <lineage>
        <taxon>Bacteria</taxon>
        <taxon>Bacillati</taxon>
        <taxon>Bacillota</taxon>
        <taxon>Clostridia</taxon>
        <taxon>Eubacteriales</taxon>
        <taxon>Clostridiaceae</taxon>
        <taxon>Oxobacter</taxon>
    </lineage>
</organism>
<sequence length="106" mass="12730">MDSVKYLKENYEECITQYRRETDEQLYQRVRDLATKLGRLPIKSEIPAFDYLKYRLGNWPRIMENAGLKPVSEKRRRMLEQRVQKKKEKCCRKNKNTLIKGSASDD</sequence>
<accession>A0A0P8Y979</accession>
<reference evidence="1 2" key="1">
    <citation type="submission" date="2015-09" db="EMBL/GenBank/DDBJ databases">
        <title>Genome sequence of Oxobacter pfennigii DSM 3222.</title>
        <authorList>
            <person name="Poehlein A."/>
            <person name="Bengelsdorf F.R."/>
            <person name="Schiel-Bengelsdorf B."/>
            <person name="Duerre P."/>
            <person name="Daniel R."/>
        </authorList>
    </citation>
    <scope>NUCLEOTIDE SEQUENCE [LARGE SCALE GENOMIC DNA]</scope>
    <source>
        <strain evidence="1 2">DSM 3222</strain>
    </source>
</reference>
<evidence type="ECO:0000313" key="1">
    <source>
        <dbReference type="EMBL" id="KPU43343.1"/>
    </source>
</evidence>
<dbReference type="AlphaFoldDB" id="A0A0P8Y979"/>
<dbReference type="STRING" id="36849.OXPF_27840"/>
<name>A0A0P8Y979_9CLOT</name>
<dbReference type="EMBL" id="LKET01000039">
    <property type="protein sequence ID" value="KPU43343.1"/>
    <property type="molecule type" value="Genomic_DNA"/>
</dbReference>
<dbReference type="Proteomes" id="UP000050326">
    <property type="component" value="Unassembled WGS sequence"/>
</dbReference>
<gene>
    <name evidence="1" type="ORF">OXPF_27840</name>
</gene>
<keyword evidence="2" id="KW-1185">Reference proteome</keyword>
<protein>
    <submittedName>
        <fullName evidence="1">Uncharacterized protein</fullName>
    </submittedName>
</protein>
<proteinExistence type="predicted"/>
<comment type="caution">
    <text evidence="1">The sequence shown here is derived from an EMBL/GenBank/DDBJ whole genome shotgun (WGS) entry which is preliminary data.</text>
</comment>
<dbReference type="Pfam" id="PF18780">
    <property type="entry name" value="HNH_repeat"/>
    <property type="match status" value="1"/>
</dbReference>